<dbReference type="InterPro" id="IPR052964">
    <property type="entry name" value="Sporulation_signal_mat"/>
</dbReference>
<name>A0AAN7U011_9MYCE</name>
<dbReference type="EMBL" id="JAVFKY010000006">
    <property type="protein sequence ID" value="KAK5574593.1"/>
    <property type="molecule type" value="Genomic_DNA"/>
</dbReference>
<keyword evidence="2 6" id="KW-0812">Transmembrane</keyword>
<evidence type="ECO:0000313" key="9">
    <source>
        <dbReference type="Proteomes" id="UP001344447"/>
    </source>
</evidence>
<feature type="transmembrane region" description="Helical" evidence="6">
    <location>
        <begin position="87"/>
        <end position="106"/>
    </location>
</feature>
<feature type="transmembrane region" description="Helical" evidence="6">
    <location>
        <begin position="171"/>
        <end position="193"/>
    </location>
</feature>
<dbReference type="Proteomes" id="UP001344447">
    <property type="component" value="Unassembled WGS sequence"/>
</dbReference>
<comment type="caution">
    <text evidence="8">The sequence shown here is derived from an EMBL/GenBank/DDBJ whole genome shotgun (WGS) entry which is preliminary data.</text>
</comment>
<evidence type="ECO:0000256" key="1">
    <source>
        <dbReference type="ARBA" id="ARBA00004127"/>
    </source>
</evidence>
<feature type="compositionally biased region" description="Low complexity" evidence="5">
    <location>
        <begin position="376"/>
        <end position="391"/>
    </location>
</feature>
<dbReference type="GO" id="GO:0012505">
    <property type="term" value="C:endomembrane system"/>
    <property type="evidence" value="ECO:0007669"/>
    <property type="project" value="UniProtKB-SubCell"/>
</dbReference>
<dbReference type="InterPro" id="IPR011020">
    <property type="entry name" value="HTTM-like"/>
</dbReference>
<gene>
    <name evidence="8" type="ORF">RB653_009846</name>
</gene>
<organism evidence="8 9">
    <name type="scientific">Dictyostelium firmibasis</name>
    <dbReference type="NCBI Taxonomy" id="79012"/>
    <lineage>
        <taxon>Eukaryota</taxon>
        <taxon>Amoebozoa</taxon>
        <taxon>Evosea</taxon>
        <taxon>Eumycetozoa</taxon>
        <taxon>Dictyostelia</taxon>
        <taxon>Dictyosteliales</taxon>
        <taxon>Dictyosteliaceae</taxon>
        <taxon>Dictyostelium</taxon>
    </lineage>
</organism>
<feature type="domain" description="HTTM-like" evidence="7">
    <location>
        <begin position="21"/>
        <end position="299"/>
    </location>
</feature>
<feature type="region of interest" description="Disordered" evidence="5">
    <location>
        <begin position="375"/>
        <end position="397"/>
    </location>
</feature>
<accession>A0AAN7U011</accession>
<evidence type="ECO:0000313" key="8">
    <source>
        <dbReference type="EMBL" id="KAK5574593.1"/>
    </source>
</evidence>
<evidence type="ECO:0000256" key="3">
    <source>
        <dbReference type="ARBA" id="ARBA00022989"/>
    </source>
</evidence>
<keyword evidence="4 6" id="KW-0472">Membrane</keyword>
<protein>
    <recommendedName>
        <fullName evidence="7">HTTM-like domain-containing protein</fullName>
    </recommendedName>
</protein>
<evidence type="ECO:0000259" key="7">
    <source>
        <dbReference type="SMART" id="SM00752"/>
    </source>
</evidence>
<feature type="transmembrane region" description="Helical" evidence="6">
    <location>
        <begin position="135"/>
        <end position="159"/>
    </location>
</feature>
<dbReference type="PANTHER" id="PTHR39535">
    <property type="entry name" value="SPORULATION-DELAYING PROTEIN SDPB"/>
    <property type="match status" value="1"/>
</dbReference>
<evidence type="ECO:0000256" key="6">
    <source>
        <dbReference type="SAM" id="Phobius"/>
    </source>
</evidence>
<feature type="transmembrane region" description="Helical" evidence="6">
    <location>
        <begin position="276"/>
        <end position="300"/>
    </location>
</feature>
<evidence type="ECO:0000256" key="4">
    <source>
        <dbReference type="ARBA" id="ARBA00023136"/>
    </source>
</evidence>
<comment type="subcellular location">
    <subcellularLocation>
        <location evidence="1">Endomembrane system</location>
        <topology evidence="1">Multi-pass membrane protein</topology>
    </subcellularLocation>
</comment>
<proteinExistence type="predicted"/>
<sequence>MGLGVVNKKQPTTPVSKFQTMFGVDKRALAAFRVCIGLIGMYDLIERWPDIKAHYSDEGILPRSTVTESFWNKSWFSFHMMTGSVEGIQLLFLVNLVICFFLTIGYRSRINMFLHYLFVISLQARNNVVGHGGDVYMRVICFFGIFLPLGSVFSIDSAFKRPVLRRENKKFVVTNFVSFSLICQVIFLYVFSYVHKTGDEWRVDYTASFFALQLDYFRTFLVDYIIEFPNLLKIMTILVLYYEGFGSVLFFSPIFTAPIRTFGAFGFTMLHIGFGAFMRLGIFSPTCATGTLVIYPTWILDKLFNYIRTRERTDFKIYYNGRHGYNITALVSTFLLLPDVEVSPTPFYIDEESFIQTNNGLHNILSPSGLIGNTINNNNNNNENNNSDDNNGASLNDEVEYDSDHINKNHQSHQLYNQPSQLNNWIITRDLKGNKYTGYKAMVSICKASPILWPLVSILELPLVTSYGKKILNMLERIIVFISDDILVLKPFVSNQLTEEQQQQQNQHQQLLLKKRKEHLNGIDSSSEEDSISGGVNGASGGSINIGGGYTLLKSEEQQEIDNVNNCNYKRRFNRNKKVKRVLKSLIFNVCAIMGILFALGWNCNTVNCGIPITLPQSMNWLVFMTRMDQMWSMFSPRPPSQHWWYTFEGELDDGTLVELWNNQGLFTWIPNVEPYTRDKPNPYPECIGNHRWFKVYENLNSGGGFETIRMGLGKWICREYNTRHIEHERLHRFNIVFRNEAQHLNNTRSILPDQILWQHICYNKPQS</sequence>
<keyword evidence="9" id="KW-1185">Reference proteome</keyword>
<feature type="transmembrane region" description="Helical" evidence="6">
    <location>
        <begin position="582"/>
        <end position="602"/>
    </location>
</feature>
<dbReference type="PANTHER" id="PTHR39535:SF5">
    <property type="entry name" value="HTTM DOMAIN-CONTAINING PROTEIN"/>
    <property type="match status" value="1"/>
</dbReference>
<evidence type="ECO:0000256" key="5">
    <source>
        <dbReference type="SAM" id="MobiDB-lite"/>
    </source>
</evidence>
<reference evidence="8 9" key="1">
    <citation type="submission" date="2023-11" db="EMBL/GenBank/DDBJ databases">
        <title>Dfirmibasis_genome.</title>
        <authorList>
            <person name="Edelbroek B."/>
            <person name="Kjellin J."/>
            <person name="Jerlstrom-Hultqvist J."/>
            <person name="Soderbom F."/>
        </authorList>
    </citation>
    <scope>NUCLEOTIDE SEQUENCE [LARGE SCALE GENOMIC DNA]</scope>
    <source>
        <strain evidence="8 9">TNS-C-14</strain>
    </source>
</reference>
<evidence type="ECO:0000256" key="2">
    <source>
        <dbReference type="ARBA" id="ARBA00022692"/>
    </source>
</evidence>
<dbReference type="AlphaFoldDB" id="A0AAN7U011"/>
<dbReference type="SMART" id="SM00752">
    <property type="entry name" value="HTTM"/>
    <property type="match status" value="1"/>
</dbReference>
<keyword evidence="3 6" id="KW-1133">Transmembrane helix</keyword>